<dbReference type="Gene3D" id="1.20.144.10">
    <property type="entry name" value="Phosphatidic acid phosphatase type 2/haloperoxidase"/>
    <property type="match status" value="1"/>
</dbReference>
<feature type="transmembrane region" description="Helical" evidence="7">
    <location>
        <begin position="132"/>
        <end position="150"/>
    </location>
</feature>
<feature type="transmembrane region" description="Helical" evidence="7">
    <location>
        <begin position="60"/>
        <end position="78"/>
    </location>
</feature>
<evidence type="ECO:0000256" key="6">
    <source>
        <dbReference type="ARBA" id="ARBA00023136"/>
    </source>
</evidence>
<sequence length="257" mass="29292">MTDIFNHPKVKKCGKLICRLRCLHPSVWLLVILTALAFYVTVVPLNFWKHVWLTMREHSVLLAMLLFFCLLAVSLVWTEGQNIDAYVFTFFNGYGKRPRWLDRTMMALTELGNGIVTVVIALVLYFAVNPHLAYEFVFGTLTLWLVVEGIKSFIKRPRPFSYLENVRVVGTRARGKSFPSGHTGQAFYMATILSQYFKGHMFVAVVLYLLAALVGTTRMYMGMHYPRDVLAGAILGIFWGFIGVVVNAVIFRVIGFY</sequence>
<proteinExistence type="predicted"/>
<reference evidence="9 10" key="1">
    <citation type="submission" date="2019-04" db="EMBL/GenBank/DDBJ databases">
        <authorList>
            <person name="Poehlein A."/>
            <person name="Bengelsdorf F.R."/>
            <person name="Duerre P."/>
            <person name="Daniel R."/>
        </authorList>
    </citation>
    <scope>NUCLEOTIDE SEQUENCE [LARGE SCALE GENOMIC DNA]</scope>
    <source>
        <strain evidence="9 10">BS-1</strain>
    </source>
</reference>
<feature type="transmembrane region" description="Helical" evidence="7">
    <location>
        <begin position="201"/>
        <end position="221"/>
    </location>
</feature>
<feature type="transmembrane region" description="Helical" evidence="7">
    <location>
        <begin position="105"/>
        <end position="126"/>
    </location>
</feature>
<keyword evidence="3 7" id="KW-0812">Transmembrane</keyword>
<organism evidence="9 10">
    <name type="scientific">Caproiciproducens galactitolivorans</name>
    <dbReference type="NCBI Taxonomy" id="642589"/>
    <lineage>
        <taxon>Bacteria</taxon>
        <taxon>Bacillati</taxon>
        <taxon>Bacillota</taxon>
        <taxon>Clostridia</taxon>
        <taxon>Eubacteriales</taxon>
        <taxon>Acutalibacteraceae</taxon>
        <taxon>Caproiciproducens</taxon>
    </lineage>
</organism>
<evidence type="ECO:0000256" key="3">
    <source>
        <dbReference type="ARBA" id="ARBA00022692"/>
    </source>
</evidence>
<dbReference type="InterPro" id="IPR036938">
    <property type="entry name" value="PAP2/HPO_sf"/>
</dbReference>
<feature type="domain" description="Phosphatidic acid phosphatase type 2/haloperoxidase" evidence="8">
    <location>
        <begin position="128"/>
        <end position="244"/>
    </location>
</feature>
<evidence type="ECO:0000313" key="10">
    <source>
        <dbReference type="Proteomes" id="UP000297714"/>
    </source>
</evidence>
<dbReference type="InterPro" id="IPR000326">
    <property type="entry name" value="PAP2/HPO"/>
</dbReference>
<dbReference type="PANTHER" id="PTHR14969:SF62">
    <property type="entry name" value="DECAPRENYLPHOSPHORYL-5-PHOSPHORIBOSE PHOSPHATASE RV3807C-RELATED"/>
    <property type="match status" value="1"/>
</dbReference>
<keyword evidence="10" id="KW-1185">Reference proteome</keyword>
<dbReference type="RefSeq" id="WP_135656507.1">
    <property type="nucleotide sequence ID" value="NZ_SRMQ01000001.1"/>
</dbReference>
<dbReference type="PANTHER" id="PTHR14969">
    <property type="entry name" value="SPHINGOSINE-1-PHOSPHATE PHOSPHOHYDROLASE"/>
    <property type="match status" value="1"/>
</dbReference>
<evidence type="ECO:0000256" key="1">
    <source>
        <dbReference type="ARBA" id="ARBA00004651"/>
    </source>
</evidence>
<dbReference type="GO" id="GO:0005886">
    <property type="term" value="C:plasma membrane"/>
    <property type="evidence" value="ECO:0007669"/>
    <property type="project" value="UniProtKB-SubCell"/>
</dbReference>
<keyword evidence="5 7" id="KW-1133">Transmembrane helix</keyword>
<evidence type="ECO:0000256" key="5">
    <source>
        <dbReference type="ARBA" id="ARBA00022989"/>
    </source>
</evidence>
<dbReference type="SUPFAM" id="SSF48317">
    <property type="entry name" value="Acid phosphatase/Vanadium-dependent haloperoxidase"/>
    <property type="match status" value="1"/>
</dbReference>
<name>A0A4Z0YLT9_9FIRM</name>
<keyword evidence="2" id="KW-1003">Cell membrane</keyword>
<evidence type="ECO:0000313" key="9">
    <source>
        <dbReference type="EMBL" id="TGJ77652.1"/>
    </source>
</evidence>
<dbReference type="GO" id="GO:0016787">
    <property type="term" value="F:hydrolase activity"/>
    <property type="evidence" value="ECO:0007669"/>
    <property type="project" value="UniProtKB-KW"/>
</dbReference>
<gene>
    <name evidence="9" type="ORF">CAGA_00430</name>
</gene>
<dbReference type="AlphaFoldDB" id="A0A4Z0YLT9"/>
<evidence type="ECO:0000256" key="7">
    <source>
        <dbReference type="SAM" id="Phobius"/>
    </source>
</evidence>
<comment type="caution">
    <text evidence="9">The sequence shown here is derived from an EMBL/GenBank/DDBJ whole genome shotgun (WGS) entry which is preliminary data.</text>
</comment>
<comment type="subcellular location">
    <subcellularLocation>
        <location evidence="1">Cell membrane</location>
        <topology evidence="1">Multi-pass membrane protein</topology>
    </subcellularLocation>
</comment>
<keyword evidence="6 7" id="KW-0472">Membrane</keyword>
<feature type="transmembrane region" description="Helical" evidence="7">
    <location>
        <begin position="233"/>
        <end position="254"/>
    </location>
</feature>
<evidence type="ECO:0000259" key="8">
    <source>
        <dbReference type="SMART" id="SM00014"/>
    </source>
</evidence>
<dbReference type="EMBL" id="SRMQ01000001">
    <property type="protein sequence ID" value="TGJ77652.1"/>
    <property type="molecule type" value="Genomic_DNA"/>
</dbReference>
<evidence type="ECO:0000256" key="2">
    <source>
        <dbReference type="ARBA" id="ARBA00022475"/>
    </source>
</evidence>
<dbReference type="SMART" id="SM00014">
    <property type="entry name" value="acidPPc"/>
    <property type="match status" value="1"/>
</dbReference>
<evidence type="ECO:0000256" key="4">
    <source>
        <dbReference type="ARBA" id="ARBA00022801"/>
    </source>
</evidence>
<dbReference type="OrthoDB" id="9789113at2"/>
<accession>A0A4Z0YLT9</accession>
<dbReference type="Pfam" id="PF01569">
    <property type="entry name" value="PAP2"/>
    <property type="match status" value="1"/>
</dbReference>
<keyword evidence="4" id="KW-0378">Hydrolase</keyword>
<dbReference type="Proteomes" id="UP000297714">
    <property type="component" value="Unassembled WGS sequence"/>
</dbReference>
<protein>
    <submittedName>
        <fullName evidence="9">Undecaprenyl pyrophosphate phosphatase</fullName>
    </submittedName>
</protein>
<feature type="transmembrane region" description="Helical" evidence="7">
    <location>
        <begin position="27"/>
        <end position="48"/>
    </location>
</feature>